<dbReference type="InterPro" id="IPR002110">
    <property type="entry name" value="Ankyrin_rpt"/>
</dbReference>
<protein>
    <submittedName>
        <fullName evidence="1">Uncharacterized protein</fullName>
    </submittedName>
</protein>
<comment type="caution">
    <text evidence="1">The sequence shown here is derived from an EMBL/GenBank/DDBJ whole genome shotgun (WGS) entry which is preliminary data.</text>
</comment>
<dbReference type="GO" id="GO:0016020">
    <property type="term" value="C:membrane"/>
    <property type="evidence" value="ECO:0007669"/>
    <property type="project" value="TreeGrafter"/>
</dbReference>
<accession>A0A150GX75</accession>
<evidence type="ECO:0000313" key="1">
    <source>
        <dbReference type="EMBL" id="KXZ54405.1"/>
    </source>
</evidence>
<organism evidence="1 2">
    <name type="scientific">Gonium pectorale</name>
    <name type="common">Green alga</name>
    <dbReference type="NCBI Taxonomy" id="33097"/>
    <lineage>
        <taxon>Eukaryota</taxon>
        <taxon>Viridiplantae</taxon>
        <taxon>Chlorophyta</taxon>
        <taxon>core chlorophytes</taxon>
        <taxon>Chlorophyceae</taxon>
        <taxon>CS clade</taxon>
        <taxon>Chlamydomonadales</taxon>
        <taxon>Volvocaceae</taxon>
        <taxon>Gonium</taxon>
    </lineage>
</organism>
<dbReference type="EMBL" id="LSYV01000006">
    <property type="protein sequence ID" value="KXZ54405.1"/>
    <property type="molecule type" value="Genomic_DNA"/>
</dbReference>
<reference evidence="2" key="1">
    <citation type="journal article" date="2016" name="Nat. Commun.">
        <title>The Gonium pectorale genome demonstrates co-option of cell cycle regulation during the evolution of multicellularity.</title>
        <authorList>
            <person name="Hanschen E.R."/>
            <person name="Marriage T.N."/>
            <person name="Ferris P.J."/>
            <person name="Hamaji T."/>
            <person name="Toyoda A."/>
            <person name="Fujiyama A."/>
            <person name="Neme R."/>
            <person name="Noguchi H."/>
            <person name="Minakuchi Y."/>
            <person name="Suzuki M."/>
            <person name="Kawai-Toyooka H."/>
            <person name="Smith D.R."/>
            <person name="Sparks H."/>
            <person name="Anderson J."/>
            <person name="Bakaric R."/>
            <person name="Luria V."/>
            <person name="Karger A."/>
            <person name="Kirschner M.W."/>
            <person name="Durand P.M."/>
            <person name="Michod R.E."/>
            <person name="Nozaki H."/>
            <person name="Olson B.J."/>
        </authorList>
    </citation>
    <scope>NUCLEOTIDE SEQUENCE [LARGE SCALE GENOMIC DNA]</scope>
    <source>
        <strain evidence="2">NIES-2863</strain>
    </source>
</reference>
<dbReference type="GO" id="GO:0005783">
    <property type="term" value="C:endoplasmic reticulum"/>
    <property type="evidence" value="ECO:0007669"/>
    <property type="project" value="TreeGrafter"/>
</dbReference>
<dbReference type="GO" id="GO:0046513">
    <property type="term" value="P:ceramide biosynthetic process"/>
    <property type="evidence" value="ECO:0007669"/>
    <property type="project" value="TreeGrafter"/>
</dbReference>
<name>A0A150GX75_GONPE</name>
<dbReference type="Pfam" id="PF13637">
    <property type="entry name" value="Ank_4"/>
    <property type="match status" value="1"/>
</dbReference>
<dbReference type="Gene3D" id="1.25.40.20">
    <property type="entry name" value="Ankyrin repeat-containing domain"/>
    <property type="match status" value="2"/>
</dbReference>
<evidence type="ECO:0000313" key="2">
    <source>
        <dbReference type="Proteomes" id="UP000075714"/>
    </source>
</evidence>
<dbReference type="SUPFAM" id="SSF48403">
    <property type="entry name" value="Ankyrin repeat"/>
    <property type="match status" value="1"/>
</dbReference>
<keyword evidence="2" id="KW-1185">Reference proteome</keyword>
<dbReference type="AlphaFoldDB" id="A0A150GX75"/>
<dbReference type="OrthoDB" id="187035at2759"/>
<sequence length="592" mass="64172">MAFSAAGTGRVFPQLPSKLTELIARRLHPNEVATSLRLVNKAAAAQFRGPEHTTIRLWQPVPTHAFAAHWLAPGATQGFTHQRKNDLLRLTAASGVVPNLEAAVRALGWGPTLDETQAALAVHEHAARMAPERSAQWLVDHRCPVTFRRVRRSALTSAAAARQMHVCEWLLERGAGAWTPDILAEAAALLAAATGDDPNPNMLLQRFGADPRVTPDLLQFFALYHKADKCDLAALQRRVRAGGWGVTEETRRTSLLAVAAGSRTPDWAAKVEWLEAQGCPRSVWVVDWSIAYLETDEEALAHIAWLRSRGYALNAGALEAAACTGKPATLQYLLAEVPTSSLQSLKDVCSAARGGHLAALQVLHGAGWKLDGRRAALCAAEGGHLRVLEWLAETLGTAGLLLDAELFRRAAGTGSVELLAWLRERGCPWDSTAFPQAAASGCEAAVEWLMERGCPMPDPRGIYAAACRNGDLPMMRCLRRLGVSWGAFAEEFLRLPVDDNMLHRPRLAVLRWLLEAGCPVSNGAVRTSLRDDARHGVAYSAEVLQVLEQHERQQRGRWLRGAVQAVGLLGALWAVTRGSVAACSRSSGSSHH</sequence>
<dbReference type="GO" id="GO:0030149">
    <property type="term" value="P:sphingolipid catabolic process"/>
    <property type="evidence" value="ECO:0007669"/>
    <property type="project" value="TreeGrafter"/>
</dbReference>
<proteinExistence type="predicted"/>
<gene>
    <name evidence="1" type="ORF">GPECTOR_5g60</name>
</gene>
<dbReference type="GO" id="GO:0071944">
    <property type="term" value="C:cell periphery"/>
    <property type="evidence" value="ECO:0007669"/>
    <property type="project" value="TreeGrafter"/>
</dbReference>
<dbReference type="PANTHER" id="PTHR12393">
    <property type="entry name" value="SPHINGOMYELIN PHOSPHODIESTERASE RELATED"/>
    <property type="match status" value="1"/>
</dbReference>
<dbReference type="GO" id="GO:0004620">
    <property type="term" value="F:phospholipase activity"/>
    <property type="evidence" value="ECO:0007669"/>
    <property type="project" value="TreeGrafter"/>
</dbReference>
<dbReference type="PANTHER" id="PTHR12393:SF6">
    <property type="entry name" value="SPHINGOMYELIN PHOSPHODIESTERASE 2"/>
    <property type="match status" value="1"/>
</dbReference>
<dbReference type="InterPro" id="IPR036770">
    <property type="entry name" value="Ankyrin_rpt-contain_sf"/>
</dbReference>
<dbReference type="Proteomes" id="UP000075714">
    <property type="component" value="Unassembled WGS sequence"/>
</dbReference>